<dbReference type="PANTHER" id="PTHR42988">
    <property type="entry name" value="PHOSPHOHYDROLASE"/>
    <property type="match status" value="1"/>
</dbReference>
<dbReference type="Pfam" id="PF00149">
    <property type="entry name" value="Metallophos"/>
    <property type="match status" value="1"/>
</dbReference>
<evidence type="ECO:0000313" key="7">
    <source>
        <dbReference type="EMBL" id="MCY6369351.1"/>
    </source>
</evidence>
<dbReference type="Proteomes" id="UP001079657">
    <property type="component" value="Unassembled WGS sequence"/>
</dbReference>
<dbReference type="RefSeq" id="WP_268047670.1">
    <property type="nucleotide sequence ID" value="NZ_JAPQES010000001.1"/>
</dbReference>
<reference evidence="7" key="1">
    <citation type="submission" date="2022-12" db="EMBL/GenBank/DDBJ databases">
        <authorList>
            <person name="Wang J."/>
        </authorList>
    </citation>
    <scope>NUCLEOTIDE SEQUENCE</scope>
    <source>
        <strain evidence="7">HY-42-06</strain>
    </source>
</reference>
<dbReference type="SUPFAM" id="SSF56300">
    <property type="entry name" value="Metallo-dependent phosphatases"/>
    <property type="match status" value="1"/>
</dbReference>
<dbReference type="Gene3D" id="3.60.21.10">
    <property type="match status" value="1"/>
</dbReference>
<evidence type="ECO:0000313" key="8">
    <source>
        <dbReference type="Proteomes" id="UP001079657"/>
    </source>
</evidence>
<feature type="domain" description="Calcineurin-like phosphoesterase" evidence="6">
    <location>
        <begin position="48"/>
        <end position="305"/>
    </location>
</feature>
<evidence type="ECO:0000256" key="5">
    <source>
        <dbReference type="SAM" id="SignalP"/>
    </source>
</evidence>
<keyword evidence="5" id="KW-0732">Signal</keyword>
<feature type="signal peptide" evidence="5">
    <location>
        <begin position="1"/>
        <end position="29"/>
    </location>
</feature>
<evidence type="ECO:0000256" key="3">
    <source>
        <dbReference type="ARBA" id="ARBA00023004"/>
    </source>
</evidence>
<dbReference type="InterPro" id="IPR029052">
    <property type="entry name" value="Metallo-depent_PP-like"/>
</dbReference>
<feature type="chain" id="PRO_5046429367" evidence="5">
    <location>
        <begin position="30"/>
        <end position="345"/>
    </location>
</feature>
<dbReference type="InterPro" id="IPR004843">
    <property type="entry name" value="Calcineurin-like_PHP"/>
</dbReference>
<keyword evidence="2" id="KW-0378">Hydrolase</keyword>
<keyword evidence="8" id="KW-1185">Reference proteome</keyword>
<keyword evidence="3" id="KW-0408">Iron</keyword>
<dbReference type="EMBL" id="JAPQES010000001">
    <property type="protein sequence ID" value="MCY6369351.1"/>
    <property type="molecule type" value="Genomic_DNA"/>
</dbReference>
<proteinExistence type="inferred from homology"/>
<dbReference type="PANTHER" id="PTHR42988:SF2">
    <property type="entry name" value="CYCLIC NUCLEOTIDE PHOSPHODIESTERASE CBUA0032-RELATED"/>
    <property type="match status" value="1"/>
</dbReference>
<sequence length="345" mass="39233">MLGKFIKKVLITTMVICFSSISFSTYAYASPKVVTSSINNEQGGKNFTFAHITDIHMGRDIDDYGTEGYDDEAPEGDVGVAAQNLRDTVNWINENYESKGIEFVIITGDISDSAEKSEFVKAKEILDTLEIPYVPLTGNHDIWPYTSNDEAPEAVGEQYFMEVFEDTFDSLSTHFEEWDDGTRLTKTWNPEQNCYNYFQNFAFNYKGYHFMCADFNARFHSKTVGVPSEASLYDFSGGTWSWFKDHYNEYKSDEEDKMLIFAHHGLTNDFKSTFSPNEYKKVSSFLYDNGNINRTGLWCYGHMHMNIEANAYKLGSLGAICPRIQTAACKDGDGKLRVITVWGAE</sequence>
<evidence type="ECO:0000256" key="1">
    <source>
        <dbReference type="ARBA" id="ARBA00022723"/>
    </source>
</evidence>
<organism evidence="7 8">
    <name type="scientific">Clostridium ganghwense</name>
    <dbReference type="NCBI Taxonomy" id="312089"/>
    <lineage>
        <taxon>Bacteria</taxon>
        <taxon>Bacillati</taxon>
        <taxon>Bacillota</taxon>
        <taxon>Clostridia</taxon>
        <taxon>Eubacteriales</taxon>
        <taxon>Clostridiaceae</taxon>
        <taxon>Clostridium</taxon>
    </lineage>
</organism>
<keyword evidence="1" id="KW-0479">Metal-binding</keyword>
<dbReference type="InterPro" id="IPR050884">
    <property type="entry name" value="CNP_phosphodiesterase-III"/>
</dbReference>
<protein>
    <submittedName>
        <fullName evidence="7">Metallophosphoesterase</fullName>
    </submittedName>
</protein>
<evidence type="ECO:0000256" key="4">
    <source>
        <dbReference type="ARBA" id="ARBA00025742"/>
    </source>
</evidence>
<comment type="caution">
    <text evidence="7">The sequence shown here is derived from an EMBL/GenBank/DDBJ whole genome shotgun (WGS) entry which is preliminary data.</text>
</comment>
<gene>
    <name evidence="7" type="ORF">OXH55_01660</name>
</gene>
<comment type="similarity">
    <text evidence="4">Belongs to the cyclic nucleotide phosphodiesterase class-III family.</text>
</comment>
<accession>A0ABT4CJY0</accession>
<evidence type="ECO:0000259" key="6">
    <source>
        <dbReference type="Pfam" id="PF00149"/>
    </source>
</evidence>
<evidence type="ECO:0000256" key="2">
    <source>
        <dbReference type="ARBA" id="ARBA00022801"/>
    </source>
</evidence>
<name>A0ABT4CJY0_9CLOT</name>